<protein>
    <submittedName>
        <fullName evidence="2">Uncharacterized protein</fullName>
    </submittedName>
</protein>
<evidence type="ECO:0000313" key="2">
    <source>
        <dbReference type="EMBL" id="QHT16966.1"/>
    </source>
</evidence>
<reference evidence="2" key="1">
    <citation type="journal article" date="2020" name="Nature">
        <title>Giant virus diversity and host interactions through global metagenomics.</title>
        <authorList>
            <person name="Schulz F."/>
            <person name="Roux S."/>
            <person name="Paez-Espino D."/>
            <person name="Jungbluth S."/>
            <person name="Walsh D.A."/>
            <person name="Denef V.J."/>
            <person name="McMahon K.D."/>
            <person name="Konstantinidis K.T."/>
            <person name="Eloe-Fadrosh E.A."/>
            <person name="Kyrpides N.C."/>
            <person name="Woyke T."/>
        </authorList>
    </citation>
    <scope>NUCLEOTIDE SEQUENCE</scope>
    <source>
        <strain evidence="2">GVMAG-M-3300023174-207</strain>
    </source>
</reference>
<feature type="transmembrane region" description="Helical" evidence="1">
    <location>
        <begin position="38"/>
        <end position="56"/>
    </location>
</feature>
<feature type="transmembrane region" description="Helical" evidence="1">
    <location>
        <begin position="7"/>
        <end position="26"/>
    </location>
</feature>
<feature type="transmembrane region" description="Helical" evidence="1">
    <location>
        <begin position="77"/>
        <end position="96"/>
    </location>
</feature>
<dbReference type="AlphaFoldDB" id="A0A6C0DJ51"/>
<keyword evidence="1" id="KW-0812">Transmembrane</keyword>
<feature type="transmembrane region" description="Helical" evidence="1">
    <location>
        <begin position="116"/>
        <end position="134"/>
    </location>
</feature>
<keyword evidence="1" id="KW-1133">Transmembrane helix</keyword>
<name>A0A6C0DJ51_9ZZZZ</name>
<sequence>MDTKYIISAYFILNYFSIFYLCYVDQDFKTISEYPGFFTQYFLLLVSLALYIIQLYKPTTILPYRTALQKLKLNPKVYFTYQISFLIYTLISSFAIPQYIFLVNYSYTNLISYKPYIAYLCSTGILCITKIKVLSTKEETTPYFIA</sequence>
<keyword evidence="1" id="KW-0472">Membrane</keyword>
<proteinExistence type="predicted"/>
<accession>A0A6C0DJ51</accession>
<organism evidence="2">
    <name type="scientific">viral metagenome</name>
    <dbReference type="NCBI Taxonomy" id="1070528"/>
    <lineage>
        <taxon>unclassified sequences</taxon>
        <taxon>metagenomes</taxon>
        <taxon>organismal metagenomes</taxon>
    </lineage>
</organism>
<evidence type="ECO:0000256" key="1">
    <source>
        <dbReference type="SAM" id="Phobius"/>
    </source>
</evidence>
<dbReference type="EMBL" id="MN739628">
    <property type="protein sequence ID" value="QHT16966.1"/>
    <property type="molecule type" value="Genomic_DNA"/>
</dbReference>